<feature type="region of interest" description="Disordered" evidence="1">
    <location>
        <begin position="1"/>
        <end position="21"/>
    </location>
</feature>
<keyword evidence="4" id="KW-1185">Reference proteome</keyword>
<dbReference type="GO" id="GO:0006355">
    <property type="term" value="P:regulation of DNA-templated transcription"/>
    <property type="evidence" value="ECO:0007669"/>
    <property type="project" value="InterPro"/>
</dbReference>
<evidence type="ECO:0000256" key="2">
    <source>
        <dbReference type="SAM" id="Phobius"/>
    </source>
</evidence>
<proteinExistence type="predicted"/>
<feature type="domain" description="KRAB" evidence="3">
    <location>
        <begin position="53"/>
        <end position="124"/>
    </location>
</feature>
<evidence type="ECO:0000313" key="5">
    <source>
        <dbReference type="RefSeq" id="XP_007113204.1"/>
    </source>
</evidence>
<reference evidence="5" key="1">
    <citation type="submission" date="2025-08" db="UniProtKB">
        <authorList>
            <consortium name="RefSeq"/>
        </authorList>
    </citation>
    <scope>IDENTIFICATION</scope>
    <source>
        <tissue evidence="5">Muscle</tissue>
    </source>
</reference>
<dbReference type="CDD" id="cd07765">
    <property type="entry name" value="KRAB_A-box"/>
    <property type="match status" value="1"/>
</dbReference>
<gene>
    <name evidence="5" type="primary">ZNF175</name>
</gene>
<keyword evidence="2" id="KW-0472">Membrane</keyword>
<dbReference type="KEGG" id="pcad:102982518"/>
<evidence type="ECO:0000259" key="3">
    <source>
        <dbReference type="PROSITE" id="PS50805"/>
    </source>
</evidence>
<dbReference type="RefSeq" id="XP_007113204.1">
    <property type="nucleotide sequence ID" value="XM_007113142.4"/>
</dbReference>
<dbReference type="CTD" id="7728"/>
<dbReference type="Gene3D" id="6.10.140.140">
    <property type="match status" value="1"/>
</dbReference>
<dbReference type="InterPro" id="IPR050169">
    <property type="entry name" value="Krueppel_C2H2_ZnF"/>
</dbReference>
<evidence type="ECO:0000256" key="1">
    <source>
        <dbReference type="SAM" id="MobiDB-lite"/>
    </source>
</evidence>
<keyword evidence="2" id="KW-0812">Transmembrane</keyword>
<evidence type="ECO:0000313" key="4">
    <source>
        <dbReference type="Proteomes" id="UP000248484"/>
    </source>
</evidence>
<dbReference type="PANTHER" id="PTHR23232">
    <property type="entry name" value="KRAB DOMAIN C2H2 ZINC FINGER"/>
    <property type="match status" value="1"/>
</dbReference>
<dbReference type="OrthoDB" id="427030at2759"/>
<dbReference type="AlphaFoldDB" id="A0A2Y9F2I6"/>
<name>A0A2Y9F2I6_PHYMC</name>
<dbReference type="SMART" id="SM00349">
    <property type="entry name" value="KRAB"/>
    <property type="match status" value="1"/>
</dbReference>
<feature type="transmembrane region" description="Helical" evidence="2">
    <location>
        <begin position="127"/>
        <end position="150"/>
    </location>
</feature>
<dbReference type="SUPFAM" id="SSF109640">
    <property type="entry name" value="KRAB domain (Kruppel-associated box)"/>
    <property type="match status" value="1"/>
</dbReference>
<protein>
    <submittedName>
        <fullName evidence="5">Zinc finger protein 175 isoform X2</fullName>
    </submittedName>
</protein>
<dbReference type="InterPro" id="IPR036051">
    <property type="entry name" value="KRAB_dom_sf"/>
</dbReference>
<keyword evidence="2" id="KW-1133">Transmembrane helix</keyword>
<accession>A0A2Y9F2I6</accession>
<sequence>MPTQLQAPGKSGAVSKRDQELKPRKDMLADVNLLQRPQVLGPEEQDGSCEGSVSFEDVTIDFSREEWQQLDPAQRRLYQDVMLEIYSHLFSVGCHIPDPEIIFRMEKGKEQWMAEAELPRQRYHEHLIIMLPDWIFHLYIAFVILFYPFVEFYESLFFSLCICPLTSSIFFLCWIFLLYP</sequence>
<dbReference type="InterPro" id="IPR001909">
    <property type="entry name" value="KRAB"/>
</dbReference>
<dbReference type="GeneID" id="102982518"/>
<dbReference type="PANTHER" id="PTHR23232:SF131">
    <property type="entry name" value="KRAB DOMAIN-CONTAINING PROTEIN"/>
    <property type="match status" value="1"/>
</dbReference>
<dbReference type="Proteomes" id="UP000248484">
    <property type="component" value="Unplaced"/>
</dbReference>
<dbReference type="PROSITE" id="PS50805">
    <property type="entry name" value="KRAB"/>
    <property type="match status" value="1"/>
</dbReference>
<feature type="transmembrane region" description="Helical" evidence="2">
    <location>
        <begin position="156"/>
        <end position="179"/>
    </location>
</feature>
<dbReference type="Pfam" id="PF01352">
    <property type="entry name" value="KRAB"/>
    <property type="match status" value="1"/>
</dbReference>
<organism evidence="4 5">
    <name type="scientific">Physeter macrocephalus</name>
    <name type="common">Sperm whale</name>
    <name type="synonym">Physeter catodon</name>
    <dbReference type="NCBI Taxonomy" id="9755"/>
    <lineage>
        <taxon>Eukaryota</taxon>
        <taxon>Metazoa</taxon>
        <taxon>Chordata</taxon>
        <taxon>Craniata</taxon>
        <taxon>Vertebrata</taxon>
        <taxon>Euteleostomi</taxon>
        <taxon>Mammalia</taxon>
        <taxon>Eutheria</taxon>
        <taxon>Laurasiatheria</taxon>
        <taxon>Artiodactyla</taxon>
        <taxon>Whippomorpha</taxon>
        <taxon>Cetacea</taxon>
        <taxon>Odontoceti</taxon>
        <taxon>Physeteridae</taxon>
        <taxon>Physeter</taxon>
    </lineage>
</organism>